<sequence length="453" mass="52366">MGKKDLKRHILLKHPSTHLCMFCLDDKGWSDVFPSQGAYNEHYRNIHTGIIENNAKRRKESNKRQKVLQCFKCTLIFMEVHERERHMFTVHNFDQCKLCFLMGPSSHIRFHIVECHSDKLCYLCCGNSPIFESSQNLLSHLQKCHEIIINNLHANLSCIECSSSEVSDFKSHLISKHKVTLPLELRQMRKRAPNPINSHGFHTFETCQAAPCIILNFLISFGLYSLPVDVGDFLRLVLGSFNTEKDREIVHNYPLSERQIEAERSSNKAFQLSLESKFECKSCFRYSVTKTKEYVIRLDGSETPKGTFQDFLKNYLFTQRCVCGVSNTVTPALMNNDIKYLFVEIDRSIKVQRDKKDLNLYSLNLDKEFRDGRNLFLGDFFEVFGTISYLINEDIGGGHYNTNLFSPKRWAESSMITVHEALVKESIMKPDFDTDVVIVALKRIKSTEQVNAS</sequence>
<dbReference type="AlphaFoldDB" id="A0A7R8D550"/>
<name>A0A7R8D550_LEPSM</name>
<feature type="domain" description="C2H2-type" evidence="1">
    <location>
        <begin position="156"/>
        <end position="177"/>
    </location>
</feature>
<feature type="domain" description="C2H2-type" evidence="1">
    <location>
        <begin position="68"/>
        <end position="91"/>
    </location>
</feature>
<keyword evidence="3" id="KW-1185">Reference proteome</keyword>
<dbReference type="Proteomes" id="UP000675881">
    <property type="component" value="Chromosome 6"/>
</dbReference>
<reference evidence="2" key="1">
    <citation type="submission" date="2021-02" db="EMBL/GenBank/DDBJ databases">
        <authorList>
            <person name="Bekaert M."/>
        </authorList>
    </citation>
    <scope>NUCLEOTIDE SEQUENCE</scope>
    <source>
        <strain evidence="2">IoA-00</strain>
    </source>
</reference>
<gene>
    <name evidence="2" type="ORF">LSAA_11866</name>
</gene>
<evidence type="ECO:0000313" key="3">
    <source>
        <dbReference type="Proteomes" id="UP000675881"/>
    </source>
</evidence>
<evidence type="ECO:0000313" key="2">
    <source>
        <dbReference type="EMBL" id="CAF2977137.1"/>
    </source>
</evidence>
<evidence type="ECO:0000259" key="1">
    <source>
        <dbReference type="SMART" id="SM00355"/>
    </source>
</evidence>
<dbReference type="SMART" id="SM00355">
    <property type="entry name" value="ZnF_C2H2"/>
    <property type="match status" value="3"/>
</dbReference>
<protein>
    <submittedName>
        <fullName evidence="2">(salmon louse) hypothetical protein</fullName>
    </submittedName>
</protein>
<proteinExistence type="predicted"/>
<organism evidence="2 3">
    <name type="scientific">Lepeophtheirus salmonis</name>
    <name type="common">Salmon louse</name>
    <name type="synonym">Caligus salmonis</name>
    <dbReference type="NCBI Taxonomy" id="72036"/>
    <lineage>
        <taxon>Eukaryota</taxon>
        <taxon>Metazoa</taxon>
        <taxon>Ecdysozoa</taxon>
        <taxon>Arthropoda</taxon>
        <taxon>Crustacea</taxon>
        <taxon>Multicrustacea</taxon>
        <taxon>Hexanauplia</taxon>
        <taxon>Copepoda</taxon>
        <taxon>Siphonostomatoida</taxon>
        <taxon>Caligidae</taxon>
        <taxon>Lepeophtheirus</taxon>
    </lineage>
</organism>
<dbReference type="EMBL" id="HG994585">
    <property type="protein sequence ID" value="CAF2977137.1"/>
    <property type="molecule type" value="Genomic_DNA"/>
</dbReference>
<accession>A0A7R8D550</accession>
<feature type="domain" description="C2H2-type" evidence="1">
    <location>
        <begin position="18"/>
        <end position="47"/>
    </location>
</feature>
<dbReference type="InterPro" id="IPR013087">
    <property type="entry name" value="Znf_C2H2_type"/>
</dbReference>